<dbReference type="Ensembl" id="ENSCPRT00005010137.1">
    <property type="protein sequence ID" value="ENSCPRP00005008594.1"/>
    <property type="gene ID" value="ENSCPRG00005006159.1"/>
</dbReference>
<reference evidence="1" key="2">
    <citation type="submission" date="2025-09" db="UniProtKB">
        <authorList>
            <consortium name="Ensembl"/>
        </authorList>
    </citation>
    <scope>IDENTIFICATION</scope>
</reference>
<evidence type="ECO:0000313" key="1">
    <source>
        <dbReference type="Ensembl" id="ENSCPRP00005008594.1"/>
    </source>
</evidence>
<name>A0A7M4FUJ4_CROPO</name>
<dbReference type="AlphaFoldDB" id="A0A7M4FUJ4"/>
<sequence length="57" mass="6342">RSMARTCCVLIRIISVKGDPKTGGREERKSIGICIGASCAPRIPSFTPIKFYQPRFQ</sequence>
<protein>
    <submittedName>
        <fullName evidence="1">Uncharacterized protein</fullName>
    </submittedName>
</protein>
<keyword evidence="2" id="KW-1185">Reference proteome</keyword>
<dbReference type="Proteomes" id="UP000594220">
    <property type="component" value="Unplaced"/>
</dbReference>
<reference evidence="1" key="1">
    <citation type="submission" date="2025-08" db="UniProtKB">
        <authorList>
            <consortium name="Ensembl"/>
        </authorList>
    </citation>
    <scope>IDENTIFICATION</scope>
</reference>
<proteinExistence type="predicted"/>
<accession>A0A7M4FUJ4</accession>
<evidence type="ECO:0000313" key="2">
    <source>
        <dbReference type="Proteomes" id="UP000594220"/>
    </source>
</evidence>
<organism evidence="1 2">
    <name type="scientific">Crocodylus porosus</name>
    <name type="common">Saltwater crocodile</name>
    <name type="synonym">Estuarine crocodile</name>
    <dbReference type="NCBI Taxonomy" id="8502"/>
    <lineage>
        <taxon>Eukaryota</taxon>
        <taxon>Metazoa</taxon>
        <taxon>Chordata</taxon>
        <taxon>Craniata</taxon>
        <taxon>Vertebrata</taxon>
        <taxon>Euteleostomi</taxon>
        <taxon>Archelosauria</taxon>
        <taxon>Archosauria</taxon>
        <taxon>Crocodylia</taxon>
        <taxon>Longirostres</taxon>
        <taxon>Crocodylidae</taxon>
        <taxon>Crocodylus</taxon>
    </lineage>
</organism>